<dbReference type="InterPro" id="IPR011965">
    <property type="entry name" value="PaaX_trns_reg"/>
</dbReference>
<accession>A0A1K0GPJ0</accession>
<dbReference type="Gene3D" id="1.20.58.1460">
    <property type="match status" value="1"/>
</dbReference>
<name>A0A1K0GPJ0_9ACTN</name>
<dbReference type="InterPro" id="IPR012906">
    <property type="entry name" value="PaaX-like_N"/>
</dbReference>
<dbReference type="PANTHER" id="PTHR30319:SF1">
    <property type="entry name" value="TRANSCRIPTIONAL REPRESSOR PAAX"/>
    <property type="match status" value="1"/>
</dbReference>
<dbReference type="SUPFAM" id="SSF46785">
    <property type="entry name" value="Winged helix' DNA-binding domain"/>
    <property type="match status" value="1"/>
</dbReference>
<comment type="caution">
    <text evidence="4">The sequence shown here is derived from an EMBL/GenBank/DDBJ whole genome shotgun (WGS) entry which is preliminary data.</text>
</comment>
<dbReference type="Pfam" id="PF20803">
    <property type="entry name" value="PaaX_M"/>
    <property type="match status" value="1"/>
</dbReference>
<dbReference type="PIRSF" id="PIRSF020623">
    <property type="entry name" value="PaaX"/>
    <property type="match status" value="1"/>
</dbReference>
<evidence type="ECO:0000313" key="4">
    <source>
        <dbReference type="EMBL" id="OJF11155.1"/>
    </source>
</evidence>
<dbReference type="InterPro" id="IPR048846">
    <property type="entry name" value="PaaX-like_central"/>
</dbReference>
<dbReference type="Pfam" id="PF07848">
    <property type="entry name" value="PaaX"/>
    <property type="match status" value="1"/>
</dbReference>
<feature type="domain" description="Transcriptional repressor PaaX-like central Cas2-like" evidence="3">
    <location>
        <begin position="103"/>
        <end position="182"/>
    </location>
</feature>
<evidence type="ECO:0000313" key="5">
    <source>
        <dbReference type="Proteomes" id="UP000182486"/>
    </source>
</evidence>
<evidence type="ECO:0000259" key="2">
    <source>
        <dbReference type="Pfam" id="PF08223"/>
    </source>
</evidence>
<gene>
    <name evidence="4" type="ORF">BG844_28000</name>
</gene>
<evidence type="ECO:0000259" key="1">
    <source>
        <dbReference type="Pfam" id="PF07848"/>
    </source>
</evidence>
<dbReference type="PANTHER" id="PTHR30319">
    <property type="entry name" value="PHENYLACETIC ACID REGULATOR-RELATED TRANSCRIPTIONAL REPRESSOR"/>
    <property type="match status" value="1"/>
</dbReference>
<sequence length="284" mass="31459">MTTADGATEEEPRSTRPRAFIVTIYGLYAREAGGWISVSALIQLMDRLKIDAPSARSAISRLKRRGLLEARKVGGSAGYSLSEQARGILDEGDQRIFGRPRAELADGWLLAVFSVPESQRQQRHVLRSRLSWLGFGTVASGVWIAPRHLRRETEEVLERYELSGFVDLFDADYPAPGNVAELAGRWWDLEGLQKLYGEFLDSFDPVLARWVSGAEGGDGEAFDDYVRALTAWRRLPFLDPGLPPELLPGDWNGVRAAALFDELRGRLTEPAHRFASSVMGGVTA</sequence>
<proteinExistence type="predicted"/>
<dbReference type="Proteomes" id="UP000182486">
    <property type="component" value="Unassembled WGS sequence"/>
</dbReference>
<dbReference type="RefSeq" id="WP_071808301.1">
    <property type="nucleotide sequence ID" value="NZ_MEIA01000438.1"/>
</dbReference>
<dbReference type="InterPro" id="IPR036388">
    <property type="entry name" value="WH-like_DNA-bd_sf"/>
</dbReference>
<dbReference type="InterPro" id="IPR013225">
    <property type="entry name" value="PaaX_C"/>
</dbReference>
<protein>
    <submittedName>
        <fullName evidence="4">PaaX family transcriptional regulator</fullName>
    </submittedName>
</protein>
<dbReference type="InterPro" id="IPR036390">
    <property type="entry name" value="WH_DNA-bd_sf"/>
</dbReference>
<feature type="domain" description="Transcriptional repressor PaaX-like C-terminal" evidence="2">
    <location>
        <begin position="187"/>
        <end position="276"/>
    </location>
</feature>
<dbReference type="Gene3D" id="3.30.70.2650">
    <property type="match status" value="1"/>
</dbReference>
<reference evidence="4 5" key="1">
    <citation type="submission" date="2016-09" db="EMBL/GenBank/DDBJ databases">
        <title>Couchioplanes caeruleus draft genome sequence.</title>
        <authorList>
            <person name="Sheehan J."/>
            <person name="Caffrey P."/>
        </authorList>
    </citation>
    <scope>NUCLEOTIDE SEQUENCE [LARGE SCALE GENOMIC DNA]</scope>
    <source>
        <strain evidence="4 5">DSM 43634</strain>
    </source>
</reference>
<evidence type="ECO:0000259" key="3">
    <source>
        <dbReference type="Pfam" id="PF20803"/>
    </source>
</evidence>
<dbReference type="AlphaFoldDB" id="A0A1K0GPJ0"/>
<organism evidence="4 5">
    <name type="scientific">Couchioplanes caeruleus subsp. caeruleus</name>
    <dbReference type="NCBI Taxonomy" id="56427"/>
    <lineage>
        <taxon>Bacteria</taxon>
        <taxon>Bacillati</taxon>
        <taxon>Actinomycetota</taxon>
        <taxon>Actinomycetes</taxon>
        <taxon>Micromonosporales</taxon>
        <taxon>Micromonosporaceae</taxon>
        <taxon>Couchioplanes</taxon>
    </lineage>
</organism>
<dbReference type="GO" id="GO:0006351">
    <property type="term" value="P:DNA-templated transcription"/>
    <property type="evidence" value="ECO:0007669"/>
    <property type="project" value="InterPro"/>
</dbReference>
<keyword evidence="5" id="KW-1185">Reference proteome</keyword>
<dbReference type="EMBL" id="MEIA01000438">
    <property type="protein sequence ID" value="OJF11155.1"/>
    <property type="molecule type" value="Genomic_DNA"/>
</dbReference>
<dbReference type="Pfam" id="PF08223">
    <property type="entry name" value="PaaX_C"/>
    <property type="match status" value="1"/>
</dbReference>
<dbReference type="Gene3D" id="1.10.10.10">
    <property type="entry name" value="Winged helix-like DNA-binding domain superfamily/Winged helix DNA-binding domain"/>
    <property type="match status" value="1"/>
</dbReference>
<feature type="domain" description="Transcriptional repressor PaaX-like N-terminal" evidence="1">
    <location>
        <begin position="16"/>
        <end position="85"/>
    </location>
</feature>